<dbReference type="InterPro" id="IPR051405">
    <property type="entry name" value="phD/YefM_antitoxin"/>
</dbReference>
<evidence type="ECO:0000313" key="3">
    <source>
        <dbReference type="EMBL" id="MBB6480725.1"/>
    </source>
</evidence>
<gene>
    <name evidence="3" type="ORF">HNR50_002398</name>
</gene>
<organism evidence="3 4">
    <name type="scientific">Spirochaeta isovalerica</name>
    <dbReference type="NCBI Taxonomy" id="150"/>
    <lineage>
        <taxon>Bacteria</taxon>
        <taxon>Pseudomonadati</taxon>
        <taxon>Spirochaetota</taxon>
        <taxon>Spirochaetia</taxon>
        <taxon>Spirochaetales</taxon>
        <taxon>Spirochaetaceae</taxon>
        <taxon>Spirochaeta</taxon>
    </lineage>
</organism>
<dbReference type="PANTHER" id="PTHR33713:SF6">
    <property type="entry name" value="ANTITOXIN YEFM"/>
    <property type="match status" value="1"/>
</dbReference>
<comment type="function">
    <text evidence="2">Antitoxin component of a type II toxin-antitoxin (TA) system.</text>
</comment>
<reference evidence="3 4" key="1">
    <citation type="submission" date="2020-08" db="EMBL/GenBank/DDBJ databases">
        <title>Genomic Encyclopedia of Type Strains, Phase IV (KMG-IV): sequencing the most valuable type-strain genomes for metagenomic binning, comparative biology and taxonomic classification.</title>
        <authorList>
            <person name="Goeker M."/>
        </authorList>
    </citation>
    <scope>NUCLEOTIDE SEQUENCE [LARGE SCALE GENOMIC DNA]</scope>
    <source>
        <strain evidence="3 4">DSM 2461</strain>
    </source>
</reference>
<comment type="caution">
    <text evidence="3">The sequence shown here is derived from an EMBL/GenBank/DDBJ whole genome shotgun (WGS) entry which is preliminary data.</text>
</comment>
<accession>A0A841R9Z6</accession>
<dbReference type="SUPFAM" id="SSF143120">
    <property type="entry name" value="YefM-like"/>
    <property type="match status" value="1"/>
</dbReference>
<proteinExistence type="inferred from homology"/>
<evidence type="ECO:0000256" key="2">
    <source>
        <dbReference type="RuleBase" id="RU362080"/>
    </source>
</evidence>
<dbReference type="AlphaFoldDB" id="A0A841R9Z6"/>
<dbReference type="Pfam" id="PF02604">
    <property type="entry name" value="PhdYeFM_antitox"/>
    <property type="match status" value="1"/>
</dbReference>
<dbReference type="Gene3D" id="3.40.1620.10">
    <property type="entry name" value="YefM-like domain"/>
    <property type="match status" value="1"/>
</dbReference>
<dbReference type="InterPro" id="IPR036165">
    <property type="entry name" value="YefM-like_sf"/>
</dbReference>
<dbReference type="EMBL" id="JACHGJ010000004">
    <property type="protein sequence ID" value="MBB6480725.1"/>
    <property type="molecule type" value="Genomic_DNA"/>
</dbReference>
<name>A0A841R9Z6_9SPIO</name>
<dbReference type="Proteomes" id="UP000587760">
    <property type="component" value="Unassembled WGS sequence"/>
</dbReference>
<comment type="similarity">
    <text evidence="1 2">Belongs to the phD/YefM antitoxin family.</text>
</comment>
<dbReference type="NCBIfam" id="TIGR01552">
    <property type="entry name" value="phd_fam"/>
    <property type="match status" value="1"/>
</dbReference>
<dbReference type="PANTHER" id="PTHR33713">
    <property type="entry name" value="ANTITOXIN YAFN-RELATED"/>
    <property type="match status" value="1"/>
</dbReference>
<sequence length="92" mass="10600">MKISLKEDITSLSYFKANFNQILEKMNHNHRPMILTQNGKSAGVFMDIETWETLLKKIQVLKMINEGERSLQKGNEVSLEAAEESLKKKYGL</sequence>
<dbReference type="RefSeq" id="WP_184746988.1">
    <property type="nucleotide sequence ID" value="NZ_JACHGJ010000004.1"/>
</dbReference>
<dbReference type="InterPro" id="IPR006442">
    <property type="entry name" value="Antitoxin_Phd/YefM"/>
</dbReference>
<keyword evidence="4" id="KW-1185">Reference proteome</keyword>
<evidence type="ECO:0000313" key="4">
    <source>
        <dbReference type="Proteomes" id="UP000587760"/>
    </source>
</evidence>
<evidence type="ECO:0000256" key="1">
    <source>
        <dbReference type="ARBA" id="ARBA00009981"/>
    </source>
</evidence>
<protein>
    <recommendedName>
        <fullName evidence="2">Antitoxin</fullName>
    </recommendedName>
</protein>